<dbReference type="AlphaFoldDB" id="A0A0C3E1A4"/>
<dbReference type="Proteomes" id="UP000053989">
    <property type="component" value="Unassembled WGS sequence"/>
</dbReference>
<evidence type="ECO:0000259" key="2">
    <source>
        <dbReference type="Pfam" id="PF24855"/>
    </source>
</evidence>
<organism evidence="3 4">
    <name type="scientific">Scleroderma citrinum Foug A</name>
    <dbReference type="NCBI Taxonomy" id="1036808"/>
    <lineage>
        <taxon>Eukaryota</taxon>
        <taxon>Fungi</taxon>
        <taxon>Dikarya</taxon>
        <taxon>Basidiomycota</taxon>
        <taxon>Agaricomycotina</taxon>
        <taxon>Agaricomycetes</taxon>
        <taxon>Agaricomycetidae</taxon>
        <taxon>Boletales</taxon>
        <taxon>Sclerodermatineae</taxon>
        <taxon>Sclerodermataceae</taxon>
        <taxon>Scleroderma</taxon>
    </lineage>
</organism>
<reference evidence="4" key="2">
    <citation type="submission" date="2015-01" db="EMBL/GenBank/DDBJ databases">
        <title>Evolutionary Origins and Diversification of the Mycorrhizal Mutualists.</title>
        <authorList>
            <consortium name="DOE Joint Genome Institute"/>
            <consortium name="Mycorrhizal Genomics Consortium"/>
            <person name="Kohler A."/>
            <person name="Kuo A."/>
            <person name="Nagy L.G."/>
            <person name="Floudas D."/>
            <person name="Copeland A."/>
            <person name="Barry K.W."/>
            <person name="Cichocki N."/>
            <person name="Veneault-Fourrey C."/>
            <person name="LaButti K."/>
            <person name="Lindquist E.A."/>
            <person name="Lipzen A."/>
            <person name="Lundell T."/>
            <person name="Morin E."/>
            <person name="Murat C."/>
            <person name="Riley R."/>
            <person name="Ohm R."/>
            <person name="Sun H."/>
            <person name="Tunlid A."/>
            <person name="Henrissat B."/>
            <person name="Grigoriev I.V."/>
            <person name="Hibbett D.S."/>
            <person name="Martin F."/>
        </authorList>
    </citation>
    <scope>NUCLEOTIDE SEQUENCE [LARGE SCALE GENOMIC DNA]</scope>
    <source>
        <strain evidence="4">Foug A</strain>
    </source>
</reference>
<protein>
    <recommendedName>
        <fullName evidence="2">DUF7729 domain-containing protein</fullName>
    </recommendedName>
</protein>
<accession>A0A0C3E1A4</accession>
<evidence type="ECO:0000313" key="4">
    <source>
        <dbReference type="Proteomes" id="UP000053989"/>
    </source>
</evidence>
<feature type="domain" description="DUF7729" evidence="2">
    <location>
        <begin position="30"/>
        <end position="147"/>
    </location>
</feature>
<feature type="signal peptide" evidence="1">
    <location>
        <begin position="1"/>
        <end position="18"/>
    </location>
</feature>
<evidence type="ECO:0000313" key="3">
    <source>
        <dbReference type="EMBL" id="KIM61871.1"/>
    </source>
</evidence>
<sequence length="315" mass="32638">MALRSFAILSVLITTVFAQSQNPLIPSGISQSCTTYLTSLDALSSFSSCTNPILSALTEYSPSGSASSSLSNINTALNNLCGTTLTAQCPDNILGGQLAQFYAACPNELTSDPNNDVKRIYDVLYTLGGLRKAICTKDTSGNYCAAQLGTSKTGGVAAVEQGSSRETLGMESLYSPLTNGNTVTRRDGSSSTALIPNTTTFAATNLAFLFLQPSTDSTTFCSSCTRNVMTSYITFMSNYPYAPGINNSLILQNEPGLYNSIQSTCGANFLSGAVQAAGGLSSGILSNDALHTLTHDLTVAIGAVFGAAAFAVASV</sequence>
<evidence type="ECO:0000256" key="1">
    <source>
        <dbReference type="SAM" id="SignalP"/>
    </source>
</evidence>
<name>A0A0C3E1A4_9AGAM</name>
<keyword evidence="4" id="KW-1185">Reference proteome</keyword>
<dbReference type="OrthoDB" id="5588482at2759"/>
<dbReference type="STRING" id="1036808.A0A0C3E1A4"/>
<dbReference type="HOGENOM" id="CLU_049056_0_0_1"/>
<keyword evidence="1" id="KW-0732">Signal</keyword>
<proteinExistence type="predicted"/>
<dbReference type="InterPro" id="IPR056146">
    <property type="entry name" value="DUF7729"/>
</dbReference>
<dbReference type="EMBL" id="KN822047">
    <property type="protein sequence ID" value="KIM61871.1"/>
    <property type="molecule type" value="Genomic_DNA"/>
</dbReference>
<dbReference type="PROSITE" id="PS51257">
    <property type="entry name" value="PROKAR_LIPOPROTEIN"/>
    <property type="match status" value="1"/>
</dbReference>
<gene>
    <name evidence="3" type="ORF">SCLCIDRAFT_1215694</name>
</gene>
<feature type="chain" id="PRO_5002163632" description="DUF7729 domain-containing protein" evidence="1">
    <location>
        <begin position="19"/>
        <end position="315"/>
    </location>
</feature>
<dbReference type="InParanoid" id="A0A0C3E1A4"/>
<dbReference type="Pfam" id="PF24855">
    <property type="entry name" value="DUF7729"/>
    <property type="match status" value="1"/>
</dbReference>
<reference evidence="3 4" key="1">
    <citation type="submission" date="2014-04" db="EMBL/GenBank/DDBJ databases">
        <authorList>
            <consortium name="DOE Joint Genome Institute"/>
            <person name="Kuo A."/>
            <person name="Kohler A."/>
            <person name="Nagy L.G."/>
            <person name="Floudas D."/>
            <person name="Copeland A."/>
            <person name="Barry K.W."/>
            <person name="Cichocki N."/>
            <person name="Veneault-Fourrey C."/>
            <person name="LaButti K."/>
            <person name="Lindquist E.A."/>
            <person name="Lipzen A."/>
            <person name="Lundell T."/>
            <person name="Morin E."/>
            <person name="Murat C."/>
            <person name="Sun H."/>
            <person name="Tunlid A."/>
            <person name="Henrissat B."/>
            <person name="Grigoriev I.V."/>
            <person name="Hibbett D.S."/>
            <person name="Martin F."/>
            <person name="Nordberg H.P."/>
            <person name="Cantor M.N."/>
            <person name="Hua S.X."/>
        </authorList>
    </citation>
    <scope>NUCLEOTIDE SEQUENCE [LARGE SCALE GENOMIC DNA]</scope>
    <source>
        <strain evidence="3 4">Foug A</strain>
    </source>
</reference>